<feature type="compositionally biased region" description="Basic and acidic residues" evidence="4">
    <location>
        <begin position="207"/>
        <end position="221"/>
    </location>
</feature>
<keyword evidence="3" id="KW-0479">Metal-binding</keyword>
<dbReference type="PANTHER" id="PTHR12320:SF1">
    <property type="entry name" value="PROTEIN PHOSPHATASE PTC7 HOMOLOG"/>
    <property type="match status" value="1"/>
</dbReference>
<dbReference type="EC" id="3.1.3.16" evidence="3"/>
<evidence type="ECO:0000313" key="6">
    <source>
        <dbReference type="EMBL" id="KAJ0987370.1"/>
    </source>
</evidence>
<keyword evidence="3" id="KW-0464">Manganese</keyword>
<feature type="compositionally biased region" description="Basic and acidic residues" evidence="4">
    <location>
        <begin position="337"/>
        <end position="346"/>
    </location>
</feature>
<dbReference type="PROSITE" id="PS51746">
    <property type="entry name" value="PPM_2"/>
    <property type="match status" value="1"/>
</dbReference>
<dbReference type="OrthoDB" id="60843at2759"/>
<dbReference type="PANTHER" id="PTHR12320">
    <property type="entry name" value="PROTEIN PHOSPHATASE 2C"/>
    <property type="match status" value="1"/>
</dbReference>
<dbReference type="SUPFAM" id="SSF81606">
    <property type="entry name" value="PP2C-like"/>
    <property type="match status" value="1"/>
</dbReference>
<evidence type="ECO:0000256" key="4">
    <source>
        <dbReference type="SAM" id="MobiDB-lite"/>
    </source>
</evidence>
<dbReference type="SMART" id="SM00332">
    <property type="entry name" value="PP2Cc"/>
    <property type="match status" value="1"/>
</dbReference>
<reference evidence="6" key="2">
    <citation type="journal article" date="2022" name="Hortic Res">
        <title>The genome of Dioscorea zingiberensis sheds light on the biosynthesis, origin and evolution of the medicinally important diosgenin saponins.</title>
        <authorList>
            <person name="Li Y."/>
            <person name="Tan C."/>
            <person name="Li Z."/>
            <person name="Guo J."/>
            <person name="Li S."/>
            <person name="Chen X."/>
            <person name="Wang C."/>
            <person name="Dai X."/>
            <person name="Yang H."/>
            <person name="Song W."/>
            <person name="Hou L."/>
            <person name="Xu J."/>
            <person name="Tong Z."/>
            <person name="Xu A."/>
            <person name="Yuan X."/>
            <person name="Wang W."/>
            <person name="Yang Q."/>
            <person name="Chen L."/>
            <person name="Sun Z."/>
            <person name="Wang K."/>
            <person name="Pan B."/>
            <person name="Chen J."/>
            <person name="Bao Y."/>
            <person name="Liu F."/>
            <person name="Qi X."/>
            <person name="Gang D.R."/>
            <person name="Wen J."/>
            <person name="Li J."/>
        </authorList>
    </citation>
    <scope>NUCLEOTIDE SEQUENCE</scope>
    <source>
        <strain evidence="6">Dzin_1.0</strain>
    </source>
</reference>
<dbReference type="Proteomes" id="UP001085076">
    <property type="component" value="Miscellaneous, Linkage group lg01"/>
</dbReference>
<reference evidence="6" key="1">
    <citation type="submission" date="2021-03" db="EMBL/GenBank/DDBJ databases">
        <authorList>
            <person name="Li Z."/>
            <person name="Yang C."/>
        </authorList>
    </citation>
    <scope>NUCLEOTIDE SEQUENCE</scope>
    <source>
        <strain evidence="6">Dzin_1.0</strain>
        <tissue evidence="6">Leaf</tissue>
    </source>
</reference>
<evidence type="ECO:0000256" key="2">
    <source>
        <dbReference type="ARBA" id="ARBA00048336"/>
    </source>
</evidence>
<keyword evidence="3" id="KW-0904">Protein phosphatase</keyword>
<comment type="catalytic activity">
    <reaction evidence="1 3">
        <text>O-phospho-L-seryl-[protein] + H2O = L-seryl-[protein] + phosphate</text>
        <dbReference type="Rhea" id="RHEA:20629"/>
        <dbReference type="Rhea" id="RHEA-COMP:9863"/>
        <dbReference type="Rhea" id="RHEA-COMP:11604"/>
        <dbReference type="ChEBI" id="CHEBI:15377"/>
        <dbReference type="ChEBI" id="CHEBI:29999"/>
        <dbReference type="ChEBI" id="CHEBI:43474"/>
        <dbReference type="ChEBI" id="CHEBI:83421"/>
        <dbReference type="EC" id="3.1.3.16"/>
    </reaction>
</comment>
<proteinExistence type="inferred from homology"/>
<dbReference type="GO" id="GO:0046872">
    <property type="term" value="F:metal ion binding"/>
    <property type="evidence" value="ECO:0007669"/>
    <property type="project" value="UniProtKB-UniRule"/>
</dbReference>
<evidence type="ECO:0000256" key="1">
    <source>
        <dbReference type="ARBA" id="ARBA00047761"/>
    </source>
</evidence>
<organism evidence="6 7">
    <name type="scientific">Dioscorea zingiberensis</name>
    <dbReference type="NCBI Taxonomy" id="325984"/>
    <lineage>
        <taxon>Eukaryota</taxon>
        <taxon>Viridiplantae</taxon>
        <taxon>Streptophyta</taxon>
        <taxon>Embryophyta</taxon>
        <taxon>Tracheophyta</taxon>
        <taxon>Spermatophyta</taxon>
        <taxon>Magnoliopsida</taxon>
        <taxon>Liliopsida</taxon>
        <taxon>Dioscoreales</taxon>
        <taxon>Dioscoreaceae</taxon>
        <taxon>Dioscorea</taxon>
    </lineage>
</organism>
<comment type="catalytic activity">
    <reaction evidence="2 3">
        <text>O-phospho-L-threonyl-[protein] + H2O = L-threonyl-[protein] + phosphate</text>
        <dbReference type="Rhea" id="RHEA:47004"/>
        <dbReference type="Rhea" id="RHEA-COMP:11060"/>
        <dbReference type="Rhea" id="RHEA-COMP:11605"/>
        <dbReference type="ChEBI" id="CHEBI:15377"/>
        <dbReference type="ChEBI" id="CHEBI:30013"/>
        <dbReference type="ChEBI" id="CHEBI:43474"/>
        <dbReference type="ChEBI" id="CHEBI:61977"/>
        <dbReference type="EC" id="3.1.3.16"/>
    </reaction>
</comment>
<dbReference type="AlphaFoldDB" id="A0A9D5DAY5"/>
<gene>
    <name evidence="6" type="ORF">J5N97_005726</name>
</gene>
<dbReference type="EMBL" id="JAGGNH010000001">
    <property type="protein sequence ID" value="KAJ0987370.1"/>
    <property type="molecule type" value="Genomic_DNA"/>
</dbReference>
<evidence type="ECO:0000313" key="7">
    <source>
        <dbReference type="Proteomes" id="UP001085076"/>
    </source>
</evidence>
<dbReference type="InterPro" id="IPR039123">
    <property type="entry name" value="PPTC7"/>
</dbReference>
<dbReference type="SMART" id="SM00331">
    <property type="entry name" value="PP2C_SIG"/>
    <property type="match status" value="1"/>
</dbReference>
<keyword evidence="7" id="KW-1185">Reference proteome</keyword>
<evidence type="ECO:0000256" key="3">
    <source>
        <dbReference type="RuleBase" id="RU366020"/>
    </source>
</evidence>
<keyword evidence="3" id="KW-0378">Hydrolase</keyword>
<feature type="region of interest" description="Disordered" evidence="4">
    <location>
        <begin position="202"/>
        <end position="242"/>
    </location>
</feature>
<feature type="region of interest" description="Disordered" evidence="4">
    <location>
        <begin position="155"/>
        <end position="177"/>
    </location>
</feature>
<dbReference type="Gene3D" id="3.60.40.10">
    <property type="entry name" value="PPM-type phosphatase domain"/>
    <property type="match status" value="2"/>
</dbReference>
<comment type="cofactor">
    <cofactor evidence="3">
        <name>Mg(2+)</name>
        <dbReference type="ChEBI" id="CHEBI:18420"/>
    </cofactor>
</comment>
<feature type="domain" description="PPM-type phosphatase" evidence="5">
    <location>
        <begin position="382"/>
        <end position="616"/>
    </location>
</feature>
<dbReference type="InterPro" id="IPR036457">
    <property type="entry name" value="PPM-type-like_dom_sf"/>
</dbReference>
<sequence length="621" mass="66512">MAEILFTGVPELRLFSSLVRRSVFRPSLPLRIRRAAIRDFPRLPGALEVFSVTECGDGSVIFRFVEDKKDAGLGFGRGEDGKSCDLEMERSKLEDNSEGGSRVADELELRGSADGVCSQILEENVESLDFGGEKLEIGKNSGEASDVSEVIGLKGSFDPDDGQSLRENVESSDSGSKAHAIGVFQRSEEGNAVVESSELVQEVEFSNGDHESSRMKLESRSEGVALVDEDKESDKEHKDVPSVVLDAHQGGINSKLNHAEAENPDSSSNDTQTKPVLVGLSDSTQEEESSDVVVAQKGQSIGAVPFPVVMANLEEDGPLRVSDSMTTVESSDDQQVSEERSPNDTEHLKISSGAELGLGVHSESNNFSAKTSERTLLLSSGAALFPHPSKALTGGEDAYFLACKNWFGVADGVGQWSLEGINAGLYATELMENCERLVSECLDGLETKPDQILIRSAMEAHSPGSSTVLVAYFDGQVLHAGNIGDSGFIVIRNGKVFKRSSPMVYGFNFPLQIARGDDPSKLIQDYAIALEEGDVIVTGTDGLFDNIYEQEIAAIVSKSLQASLKPSEIAEFLALRAQEVGRSTGRSPFADAANAAGYPAFTGGKLDDVTVIVSIVEKSHT</sequence>
<dbReference type="GO" id="GO:0004722">
    <property type="term" value="F:protein serine/threonine phosphatase activity"/>
    <property type="evidence" value="ECO:0007669"/>
    <property type="project" value="UniProtKB-EC"/>
</dbReference>
<comment type="cofactor">
    <cofactor evidence="3">
        <name>Mn(2+)</name>
        <dbReference type="ChEBI" id="CHEBI:29035"/>
    </cofactor>
</comment>
<name>A0A9D5DAY5_9LILI</name>
<accession>A0A9D5DAY5</accession>
<protein>
    <recommendedName>
        <fullName evidence="3">Protein phosphatase</fullName>
        <ecNumber evidence="3">3.1.3.16</ecNumber>
    </recommendedName>
</protein>
<keyword evidence="3" id="KW-0460">Magnesium</keyword>
<comment type="caution">
    <text evidence="6">The sequence shown here is derived from an EMBL/GenBank/DDBJ whole genome shotgun (WGS) entry which is preliminary data.</text>
</comment>
<dbReference type="InterPro" id="IPR001932">
    <property type="entry name" value="PPM-type_phosphatase-like_dom"/>
</dbReference>
<feature type="region of interest" description="Disordered" evidence="4">
    <location>
        <begin position="321"/>
        <end position="346"/>
    </location>
</feature>
<comment type="similarity">
    <text evidence="3">Belongs to the PP2C family.</text>
</comment>
<evidence type="ECO:0000259" key="5">
    <source>
        <dbReference type="PROSITE" id="PS51746"/>
    </source>
</evidence>